<name>A0ABN8IWE1_9NEOP</name>
<dbReference type="PANTHER" id="PTHR42909:SF1">
    <property type="entry name" value="CARBOHYDRATE KINASE PFKB DOMAIN-CONTAINING PROTEIN"/>
    <property type="match status" value="1"/>
</dbReference>
<organism evidence="2 3">
    <name type="scientific">Iphiclides podalirius</name>
    <name type="common">scarce swallowtail</name>
    <dbReference type="NCBI Taxonomy" id="110791"/>
    <lineage>
        <taxon>Eukaryota</taxon>
        <taxon>Metazoa</taxon>
        <taxon>Ecdysozoa</taxon>
        <taxon>Arthropoda</taxon>
        <taxon>Hexapoda</taxon>
        <taxon>Insecta</taxon>
        <taxon>Pterygota</taxon>
        <taxon>Neoptera</taxon>
        <taxon>Endopterygota</taxon>
        <taxon>Lepidoptera</taxon>
        <taxon>Glossata</taxon>
        <taxon>Ditrysia</taxon>
        <taxon>Papilionoidea</taxon>
        <taxon>Papilionidae</taxon>
        <taxon>Papilioninae</taxon>
        <taxon>Iphiclides</taxon>
    </lineage>
</organism>
<reference evidence="2" key="1">
    <citation type="submission" date="2022-03" db="EMBL/GenBank/DDBJ databases">
        <authorList>
            <person name="Martin H S."/>
        </authorList>
    </citation>
    <scope>NUCLEOTIDE SEQUENCE</scope>
</reference>
<sequence length="136" mass="14820">MCGGGVARNMAEALWRLRGGGVRLLTAIGDDSDGNYISGIVPGLLLDGCIIEGARTSIYSALFDTKGECLLGLGDMDIHNHITSALIDKHMETIRKAPLIIIDGNIPQSTMNYVLQLCHTFQKPGKLQIKMLQYIY</sequence>
<dbReference type="InterPro" id="IPR029056">
    <property type="entry name" value="Ribokinase-like"/>
</dbReference>
<dbReference type="SUPFAM" id="SSF53613">
    <property type="entry name" value="Ribokinase-like"/>
    <property type="match status" value="1"/>
</dbReference>
<evidence type="ECO:0000256" key="1">
    <source>
        <dbReference type="ARBA" id="ARBA00022723"/>
    </source>
</evidence>
<keyword evidence="1" id="KW-0479">Metal-binding</keyword>
<keyword evidence="3" id="KW-1185">Reference proteome</keyword>
<accession>A0ABN8IWE1</accession>
<evidence type="ECO:0000313" key="3">
    <source>
        <dbReference type="Proteomes" id="UP000837857"/>
    </source>
</evidence>
<evidence type="ECO:0008006" key="4">
    <source>
        <dbReference type="Google" id="ProtNLM"/>
    </source>
</evidence>
<dbReference type="Gene3D" id="3.40.1190.20">
    <property type="match status" value="1"/>
</dbReference>
<dbReference type="EMBL" id="OW152817">
    <property type="protein sequence ID" value="CAH2068622.1"/>
    <property type="molecule type" value="Genomic_DNA"/>
</dbReference>
<gene>
    <name evidence="2" type="ORF">IPOD504_LOCUS14456</name>
</gene>
<feature type="non-terminal residue" evidence="2">
    <location>
        <position position="1"/>
    </location>
</feature>
<dbReference type="PANTHER" id="PTHR42909">
    <property type="entry name" value="ZGC:136858"/>
    <property type="match status" value="1"/>
</dbReference>
<protein>
    <recommendedName>
        <fullName evidence="4">Carbohydrate kinase PfkB domain-containing protein</fullName>
    </recommendedName>
</protein>
<proteinExistence type="predicted"/>
<evidence type="ECO:0000313" key="2">
    <source>
        <dbReference type="EMBL" id="CAH2068622.1"/>
    </source>
</evidence>
<dbReference type="Proteomes" id="UP000837857">
    <property type="component" value="Chromosome 5"/>
</dbReference>